<feature type="binding site" evidence="2">
    <location>
        <position position="62"/>
    </location>
    <ligand>
        <name>substrate</name>
    </ligand>
</feature>
<dbReference type="PROSITE" id="PS51732">
    <property type="entry name" value="ASN_GLN_ASE_3"/>
    <property type="match status" value="1"/>
</dbReference>
<dbReference type="InterPro" id="IPR036152">
    <property type="entry name" value="Asp/glu_Ase-like_sf"/>
</dbReference>
<dbReference type="PRINTS" id="PR00139">
    <property type="entry name" value="ASNGLNASE"/>
</dbReference>
<feature type="domain" description="L-asparaginase N-terminal" evidence="3">
    <location>
        <begin position="7"/>
        <end position="186"/>
    </location>
</feature>
<feature type="domain" description="Asparaginase/glutaminase C-terminal" evidence="4">
    <location>
        <begin position="245"/>
        <end position="344"/>
    </location>
</feature>
<dbReference type="SFLD" id="SFLDS00057">
    <property type="entry name" value="Glutaminase/Asparaginase"/>
    <property type="match status" value="1"/>
</dbReference>
<dbReference type="PANTHER" id="PTHR11707:SF28">
    <property type="entry name" value="60 KDA LYSOPHOSPHOLIPASE"/>
    <property type="match status" value="1"/>
</dbReference>
<dbReference type="STRING" id="1230338.MOMA_05796"/>
<dbReference type="InterPro" id="IPR027473">
    <property type="entry name" value="L-asparaginase_C"/>
</dbReference>
<feature type="binding site" evidence="2">
    <location>
        <begin position="94"/>
        <end position="95"/>
    </location>
    <ligand>
        <name>substrate</name>
    </ligand>
</feature>
<name>L2F4V1_9GAMM</name>
<evidence type="ECO:0000313" key="6">
    <source>
        <dbReference type="Proteomes" id="UP000023795"/>
    </source>
</evidence>
<dbReference type="Pfam" id="PF17763">
    <property type="entry name" value="Asparaginase_C"/>
    <property type="match status" value="1"/>
</dbReference>
<evidence type="ECO:0000259" key="3">
    <source>
        <dbReference type="Pfam" id="PF00710"/>
    </source>
</evidence>
<gene>
    <name evidence="5" type="ORF">MOMA_05796</name>
</gene>
<keyword evidence="6" id="KW-1185">Reference proteome</keyword>
<dbReference type="Proteomes" id="UP000023795">
    <property type="component" value="Unassembled WGS sequence"/>
</dbReference>
<dbReference type="Pfam" id="PF00710">
    <property type="entry name" value="Asparaginase"/>
    <property type="match status" value="1"/>
</dbReference>
<dbReference type="RefSeq" id="WP_009501561.1">
    <property type="nucleotide sequence ID" value="NZ_ANIN01000002.1"/>
</dbReference>
<dbReference type="Gene3D" id="3.40.50.40">
    <property type="match status" value="1"/>
</dbReference>
<dbReference type="Gene3D" id="3.40.50.1170">
    <property type="entry name" value="L-asparaginase, N-terminal domain"/>
    <property type="match status" value="1"/>
</dbReference>
<dbReference type="PANTHER" id="PTHR11707">
    <property type="entry name" value="L-ASPARAGINASE"/>
    <property type="match status" value="1"/>
</dbReference>
<dbReference type="GO" id="GO:0004067">
    <property type="term" value="F:asparaginase activity"/>
    <property type="evidence" value="ECO:0007669"/>
    <property type="project" value="UniProtKB-UniRule"/>
</dbReference>
<dbReference type="InterPro" id="IPR037152">
    <property type="entry name" value="L-asparaginase_N_sf"/>
</dbReference>
<dbReference type="InterPro" id="IPR027474">
    <property type="entry name" value="L-asparaginase_N"/>
</dbReference>
<proteinExistence type="predicted"/>
<feature type="active site" description="O-isoaspartyl threonine intermediate" evidence="1">
    <location>
        <position position="15"/>
    </location>
</feature>
<dbReference type="PIRSF" id="PIRSF500176">
    <property type="entry name" value="L_ASNase"/>
    <property type="match status" value="1"/>
</dbReference>
<dbReference type="AlphaFoldDB" id="L2F4V1"/>
<organism evidence="5 6">
    <name type="scientific">Moraxella macacae 0408225</name>
    <dbReference type="NCBI Taxonomy" id="1230338"/>
    <lineage>
        <taxon>Bacteria</taxon>
        <taxon>Pseudomonadati</taxon>
        <taxon>Pseudomonadota</taxon>
        <taxon>Gammaproteobacteria</taxon>
        <taxon>Moraxellales</taxon>
        <taxon>Moraxellaceae</taxon>
        <taxon>Moraxella</taxon>
    </lineage>
</organism>
<dbReference type="InterPro" id="IPR040919">
    <property type="entry name" value="Asparaginase_C"/>
</dbReference>
<dbReference type="PATRIC" id="fig|1230338.3.peg.1232"/>
<dbReference type="OrthoDB" id="9788068at2"/>
<evidence type="ECO:0000256" key="1">
    <source>
        <dbReference type="PIRSR" id="PIRSR001220-1"/>
    </source>
</evidence>
<dbReference type="InterPro" id="IPR006034">
    <property type="entry name" value="Asparaginase/glutaminase-like"/>
</dbReference>
<evidence type="ECO:0000313" key="5">
    <source>
        <dbReference type="EMBL" id="ELA08049.1"/>
    </source>
</evidence>
<dbReference type="SMART" id="SM00870">
    <property type="entry name" value="Asparaginase"/>
    <property type="match status" value="1"/>
</dbReference>
<reference evidence="5 6" key="1">
    <citation type="journal article" date="2013" name="Genome Announc.">
        <title>Genome Sequence of Moraxella macacae 0408225, a Novel Bacterial Species Isolated from a Cynomolgus Macaque with Epistaxis.</title>
        <authorList>
            <person name="Ladner J.T."/>
            <person name="Whitehouse C.A."/>
            <person name="Koroleva G.I."/>
            <person name="Palacios G.F."/>
        </authorList>
    </citation>
    <scope>NUCLEOTIDE SEQUENCE [LARGE SCALE GENOMIC DNA]</scope>
    <source>
        <strain evidence="5 6">0408225</strain>
    </source>
</reference>
<dbReference type="EMBL" id="ANIN01000002">
    <property type="protein sequence ID" value="ELA08049.1"/>
    <property type="molecule type" value="Genomic_DNA"/>
</dbReference>
<protein>
    <submittedName>
        <fullName evidence="5">Asparaginase/glutaminase</fullName>
    </submittedName>
</protein>
<accession>L2F4V1</accession>
<sequence length="354" mass="39134">MPKSATIGIIYAGGTFGSHGNPLKSLDNSTFLPILTDILEQHFAHKTTTHWQILPNPIVKDSSQLTPADFAHFYQLIIQAYQSGIYQFVLLTGTDTLSYLAAFLAHSLADSDICVIVTGAMQPLLQPLSPKYTLNPASDASKNLLQSCHLALTGTAGVYACFAYDHWPAQTVQKIHSHDTIAFTGHQNAGYPATSYHQFTDKQFTTKREIWLTQHLENLDNTLKNLANAKILPIFLTPMSGDDLANLLQNMLKHKPDALILLGFGAGNLPHSQAVEQALIQAYTQNCLVAISTQCPFGGVSNSYQAGAWLNEFYVFNTESLTVATIFARLLWLVATVNQVQNRRQVWQKMLKKN</sequence>
<dbReference type="eggNOG" id="COG0252">
    <property type="taxonomic scope" value="Bacteria"/>
</dbReference>
<evidence type="ECO:0000256" key="2">
    <source>
        <dbReference type="PIRSR" id="PIRSR001220-2"/>
    </source>
</evidence>
<evidence type="ECO:0000259" key="4">
    <source>
        <dbReference type="Pfam" id="PF17763"/>
    </source>
</evidence>
<dbReference type="SUPFAM" id="SSF53774">
    <property type="entry name" value="Glutaminase/Asparaginase"/>
    <property type="match status" value="1"/>
</dbReference>
<comment type="caution">
    <text evidence="5">The sequence shown here is derived from an EMBL/GenBank/DDBJ whole genome shotgun (WGS) entry which is preliminary data.</text>
</comment>
<dbReference type="PIRSF" id="PIRSF001220">
    <property type="entry name" value="L-ASNase_gatD"/>
    <property type="match status" value="1"/>
</dbReference>